<dbReference type="AlphaFoldDB" id="X0H3T9"/>
<gene>
    <name evidence="1" type="ORF">FOPG_17158</name>
</gene>
<evidence type="ECO:0000313" key="1">
    <source>
        <dbReference type="EMBL" id="EXL66685.1"/>
    </source>
</evidence>
<reference evidence="1" key="1">
    <citation type="submission" date="2011-11" db="EMBL/GenBank/DDBJ databases">
        <title>The Genome Sequence of Fusarium oxysporum PHW808.</title>
        <authorList>
            <consortium name="The Broad Institute Genome Sequencing Platform"/>
            <person name="Ma L.-J."/>
            <person name="Gale L.R."/>
            <person name="Schwartz D.C."/>
            <person name="Zhou S."/>
            <person name="Corby-Kistler H."/>
            <person name="Young S.K."/>
            <person name="Zeng Q."/>
            <person name="Gargeya S."/>
            <person name="Fitzgerald M."/>
            <person name="Haas B."/>
            <person name="Abouelleil A."/>
            <person name="Alvarado L."/>
            <person name="Arachchi H.M."/>
            <person name="Berlin A."/>
            <person name="Brown A."/>
            <person name="Chapman S.B."/>
            <person name="Chen Z."/>
            <person name="Dunbar C."/>
            <person name="Freedman E."/>
            <person name="Gearin G."/>
            <person name="Goldberg J."/>
            <person name="Griggs A."/>
            <person name="Gujja S."/>
            <person name="Heiman D."/>
            <person name="Howarth C."/>
            <person name="Larson L."/>
            <person name="Lui A."/>
            <person name="MacDonald P.J.P."/>
            <person name="Montmayeur A."/>
            <person name="Murphy C."/>
            <person name="Neiman D."/>
            <person name="Pearson M."/>
            <person name="Priest M."/>
            <person name="Roberts A."/>
            <person name="Saif S."/>
            <person name="Shea T."/>
            <person name="Shenoy N."/>
            <person name="Sisk P."/>
            <person name="Stolte C."/>
            <person name="Sykes S."/>
            <person name="Wortman J."/>
            <person name="Nusbaum C."/>
            <person name="Birren B."/>
        </authorList>
    </citation>
    <scope>NUCLEOTIDE SEQUENCE [LARGE SCALE GENOMIC DNA]</scope>
    <source>
        <strain evidence="1">54008</strain>
    </source>
</reference>
<sequence length="244" mass="27162">MHGNDREDVSQAAAFMSHTAEPIRSAIQHSMNNMFRLFQLNVRKQGPAHESLFNHKDIRDAAVLAIQEPQAPKIRGKLLTVPMGHHRWLKMVLATEREEQVSVESLDVTSAVIRLPERLIFMASVYVPGGDAQALQDTCRKLGKAITGVKQWPGRAVDVVITSEFNRHDQMKGVDDVSVARQDVMDPIISLKNKFMLQSLLQRGAKTWESGDCGKHGLGSVFRAACGHTYESYGIETGKKSPVY</sequence>
<proteinExistence type="predicted"/>
<protein>
    <submittedName>
        <fullName evidence="1">Uncharacterized protein</fullName>
    </submittedName>
</protein>
<organism evidence="1">
    <name type="scientific">Fusarium oxysporum f. sp. conglutinans race 2 54008</name>
    <dbReference type="NCBI Taxonomy" id="1089457"/>
    <lineage>
        <taxon>Eukaryota</taxon>
        <taxon>Fungi</taxon>
        <taxon>Dikarya</taxon>
        <taxon>Ascomycota</taxon>
        <taxon>Pezizomycotina</taxon>
        <taxon>Sordariomycetes</taxon>
        <taxon>Hypocreomycetidae</taxon>
        <taxon>Hypocreales</taxon>
        <taxon>Nectriaceae</taxon>
        <taxon>Fusarium</taxon>
        <taxon>Fusarium oxysporum species complex</taxon>
    </lineage>
</organism>
<dbReference type="OrthoDB" id="4922997at2759"/>
<accession>X0H3T9</accession>
<dbReference type="HOGENOM" id="CLU_1138049_0_0_1"/>
<dbReference type="InterPro" id="IPR036691">
    <property type="entry name" value="Endo/exonu/phosph_ase_sf"/>
</dbReference>
<dbReference type="EMBL" id="JH659019">
    <property type="protein sequence ID" value="EXL66685.1"/>
    <property type="molecule type" value="Genomic_DNA"/>
</dbReference>
<dbReference type="Proteomes" id="UP000030676">
    <property type="component" value="Unassembled WGS sequence"/>
</dbReference>
<name>X0H3T9_FUSOX</name>
<dbReference type="Gene3D" id="3.60.10.10">
    <property type="entry name" value="Endonuclease/exonuclease/phosphatase"/>
    <property type="match status" value="1"/>
</dbReference>
<dbReference type="SUPFAM" id="SSF56219">
    <property type="entry name" value="DNase I-like"/>
    <property type="match status" value="1"/>
</dbReference>
<reference evidence="1" key="2">
    <citation type="submission" date="2012-05" db="EMBL/GenBank/DDBJ databases">
        <title>The Genome Annotation of Fusarium oxysporum PHW808.</title>
        <authorList>
            <consortium name="The Broad Institute Genomics Platform"/>
            <person name="Ma L.-J."/>
            <person name="Corby-Kistler H."/>
            <person name="Broz K."/>
            <person name="Gale L.R."/>
            <person name="Jonkers W."/>
            <person name="O'Donnell K."/>
            <person name="Ploetz R."/>
            <person name="Steinberg C."/>
            <person name="Schwartz D.C."/>
            <person name="VanEtten H."/>
            <person name="Zhou S."/>
            <person name="Young S.K."/>
            <person name="Zeng Q."/>
            <person name="Gargeya S."/>
            <person name="Fitzgerald M."/>
            <person name="Abouelleil A."/>
            <person name="Alvarado L."/>
            <person name="Chapman S.B."/>
            <person name="Gainer-Dewar J."/>
            <person name="Goldberg J."/>
            <person name="Griggs A."/>
            <person name="Gujja S."/>
            <person name="Hansen M."/>
            <person name="Howarth C."/>
            <person name="Imamovic A."/>
            <person name="Ireland A."/>
            <person name="Larimer J."/>
            <person name="McCowan C."/>
            <person name="Murphy C."/>
            <person name="Pearson M."/>
            <person name="Poon T.W."/>
            <person name="Priest M."/>
            <person name="Roberts A."/>
            <person name="Saif S."/>
            <person name="Shea T."/>
            <person name="Sykes S."/>
            <person name="Wortman J."/>
            <person name="Nusbaum C."/>
            <person name="Birren B."/>
        </authorList>
    </citation>
    <scope>NUCLEOTIDE SEQUENCE</scope>
    <source>
        <strain evidence="1">54008</strain>
    </source>
</reference>